<dbReference type="PANTHER" id="PTHR43649:SF12">
    <property type="entry name" value="DIACETYLCHITOBIOSE BINDING PROTEIN DASA"/>
    <property type="match status" value="1"/>
</dbReference>
<evidence type="ECO:0000313" key="2">
    <source>
        <dbReference type="EMBL" id="OMD50318.1"/>
    </source>
</evidence>
<evidence type="ECO:0000313" key="3">
    <source>
        <dbReference type="Proteomes" id="UP000187412"/>
    </source>
</evidence>
<dbReference type="InterPro" id="IPR006059">
    <property type="entry name" value="SBP"/>
</dbReference>
<dbReference type="RefSeq" id="WP_076109948.1">
    <property type="nucleotide sequence ID" value="NZ_MPTB01000007.1"/>
</dbReference>
<keyword evidence="1" id="KW-0732">Signal</keyword>
<dbReference type="InterPro" id="IPR050490">
    <property type="entry name" value="Bact_solute-bd_prot1"/>
</dbReference>
<proteinExistence type="predicted"/>
<reference evidence="2 3" key="1">
    <citation type="submission" date="2016-10" db="EMBL/GenBank/DDBJ databases">
        <title>Paenibacillus species isolates.</title>
        <authorList>
            <person name="Beno S.M."/>
        </authorList>
    </citation>
    <scope>NUCLEOTIDE SEQUENCE [LARGE SCALE GENOMIC DNA]</scope>
    <source>
        <strain evidence="2 3">FSL H7-0744</strain>
    </source>
</reference>
<sequence length="540" mass="61651">MNKLAKILVLGLAALMIFSGCSNDSKNSAANGENQEVMRFSVTLPTYGVDNPNSLVGKEWHKRMEAYMGKKVEIEYNYIPSSEYDEKVKLMIASDDLTDFFVTPLFYDTSEMAGQGQLLELAQYKDLMPNYMNYISKVKNGMKRVTNPDGEMYTFMETSTPRFPEDRGMLIQNTSSYRYDVFKANDIEIPVTLDEFYEAAKSLKKLYPDKYPVATKWNSLRSLFSANHIKDEIFWNGEKYVYGVLEEGFKDALQFANKLYADKLLDPEYTIDTDDTLKRKALNGDNLMWLTQWFTTPAEYTRTANDGKIFAVSLYPDNPKYGKAWQEVVNGNTPDLGWAAYGLSSKVKNPEELIKFIDYQYSDEMIRLITWGIEGTTYTIGENGIPTFVDSLKNAKDPWLEGDKYGMRASRNHNPGLQMVSDARAFVDFAATDYTLFNGKYEEVPIEKSQFLTSLPMPENEYVPSWLSEPSIQLTGDENQRISEIMNPVKTFVTEEQAKFVAGKSSFDDWQVFIDKVQKMGAIDEALKIYNDAAQRVTAN</sequence>
<feature type="chain" id="PRO_5045500931" evidence="1">
    <location>
        <begin position="23"/>
        <end position="540"/>
    </location>
</feature>
<organism evidence="2 3">
    <name type="scientific">Paenibacillus borealis</name>
    <dbReference type="NCBI Taxonomy" id="160799"/>
    <lineage>
        <taxon>Bacteria</taxon>
        <taxon>Bacillati</taxon>
        <taxon>Bacillota</taxon>
        <taxon>Bacilli</taxon>
        <taxon>Bacillales</taxon>
        <taxon>Paenibacillaceae</taxon>
        <taxon>Paenibacillus</taxon>
    </lineage>
</organism>
<dbReference type="PROSITE" id="PS51257">
    <property type="entry name" value="PROKAR_LIPOPROTEIN"/>
    <property type="match status" value="1"/>
</dbReference>
<dbReference type="EMBL" id="MPTB01000007">
    <property type="protein sequence ID" value="OMD50318.1"/>
    <property type="molecule type" value="Genomic_DNA"/>
</dbReference>
<protein>
    <submittedName>
        <fullName evidence="2">ABC transporter substrate-binding protein</fullName>
    </submittedName>
</protein>
<feature type="signal peptide" evidence="1">
    <location>
        <begin position="1"/>
        <end position="22"/>
    </location>
</feature>
<comment type="caution">
    <text evidence="2">The sequence shown here is derived from an EMBL/GenBank/DDBJ whole genome shotgun (WGS) entry which is preliminary data.</text>
</comment>
<gene>
    <name evidence="2" type="ORF">BSK56_07225</name>
</gene>
<dbReference type="SUPFAM" id="SSF53850">
    <property type="entry name" value="Periplasmic binding protein-like II"/>
    <property type="match status" value="1"/>
</dbReference>
<accession>A0ABX3HI88</accession>
<dbReference type="Gene3D" id="3.40.190.10">
    <property type="entry name" value="Periplasmic binding protein-like II"/>
    <property type="match status" value="2"/>
</dbReference>
<dbReference type="Pfam" id="PF01547">
    <property type="entry name" value="SBP_bac_1"/>
    <property type="match status" value="1"/>
</dbReference>
<evidence type="ECO:0000256" key="1">
    <source>
        <dbReference type="SAM" id="SignalP"/>
    </source>
</evidence>
<dbReference type="PANTHER" id="PTHR43649">
    <property type="entry name" value="ARABINOSE-BINDING PROTEIN-RELATED"/>
    <property type="match status" value="1"/>
</dbReference>
<name>A0ABX3HI88_PAEBO</name>
<dbReference type="Proteomes" id="UP000187412">
    <property type="component" value="Unassembled WGS sequence"/>
</dbReference>
<keyword evidence="3" id="KW-1185">Reference proteome</keyword>